<reference evidence="1 2" key="1">
    <citation type="submission" date="2016-10" db="EMBL/GenBank/DDBJ databases">
        <authorList>
            <person name="de Groot N.N."/>
        </authorList>
    </citation>
    <scope>NUCLEOTIDE SEQUENCE [LARGE SCALE GENOMIC DNA]</scope>
    <source>
        <strain evidence="1 2">CGMCC 4.6533</strain>
    </source>
</reference>
<protein>
    <submittedName>
        <fullName evidence="1">Uncharacterized protein</fullName>
    </submittedName>
</protein>
<accession>A0A1G9HY10</accession>
<organism evidence="1 2">
    <name type="scientific">Nonomuraea jiangxiensis</name>
    <dbReference type="NCBI Taxonomy" id="633440"/>
    <lineage>
        <taxon>Bacteria</taxon>
        <taxon>Bacillati</taxon>
        <taxon>Actinomycetota</taxon>
        <taxon>Actinomycetes</taxon>
        <taxon>Streptosporangiales</taxon>
        <taxon>Streptosporangiaceae</taxon>
        <taxon>Nonomuraea</taxon>
    </lineage>
</organism>
<name>A0A1G9HY10_9ACTN</name>
<dbReference type="OrthoDB" id="5184909at2"/>
<sequence length="159" mass="17879">MGVVTLVPAWSNTVVSEETWSPEWCIVGTLLPYPYSQNGPHAEFRSQKIFPAGAKLYVVGGFAGMGYETVTVVGYAHRRRRPVRAHIQAKYVGGWRAQLVYRPVILRAINDAQLEEHNGHRWLVDRREGRRVVFQPGEPEYGAHLAEIAAGFQRTLHGS</sequence>
<evidence type="ECO:0000313" key="1">
    <source>
        <dbReference type="EMBL" id="SDL17839.1"/>
    </source>
</evidence>
<keyword evidence="2" id="KW-1185">Reference proteome</keyword>
<evidence type="ECO:0000313" key="2">
    <source>
        <dbReference type="Proteomes" id="UP000199202"/>
    </source>
</evidence>
<proteinExistence type="predicted"/>
<dbReference type="AlphaFoldDB" id="A0A1G9HY10"/>
<dbReference type="EMBL" id="FNDJ01000023">
    <property type="protein sequence ID" value="SDL17839.1"/>
    <property type="molecule type" value="Genomic_DNA"/>
</dbReference>
<dbReference type="RefSeq" id="WP_143044034.1">
    <property type="nucleotide sequence ID" value="NZ_FNDJ01000023.1"/>
</dbReference>
<gene>
    <name evidence="1" type="ORF">SAMN05421869_12320</name>
</gene>
<dbReference type="Proteomes" id="UP000199202">
    <property type="component" value="Unassembled WGS sequence"/>
</dbReference>